<protein>
    <submittedName>
        <fullName evidence="2">Uncharacterized protein</fullName>
    </submittedName>
</protein>
<gene>
    <name evidence="2" type="ORF">CDAR_556481</name>
</gene>
<name>A0AAV4SVI1_9ARAC</name>
<dbReference type="EMBL" id="BPLQ01008389">
    <property type="protein sequence ID" value="GIY36971.1"/>
    <property type="molecule type" value="Genomic_DNA"/>
</dbReference>
<dbReference type="Proteomes" id="UP001054837">
    <property type="component" value="Unassembled WGS sequence"/>
</dbReference>
<accession>A0AAV4SVI1</accession>
<evidence type="ECO:0000313" key="3">
    <source>
        <dbReference type="Proteomes" id="UP001054837"/>
    </source>
</evidence>
<dbReference type="AlphaFoldDB" id="A0AAV4SVI1"/>
<comment type="caution">
    <text evidence="2">The sequence shown here is derived from an EMBL/GenBank/DDBJ whole genome shotgun (WGS) entry which is preliminary data.</text>
</comment>
<sequence>MRISMNIKHLYLLLQAVSRSTKGWERKSYSLYIYSRRTPLSSNKRGGHHLQWKVAVGFEDEWGVKSPVLKATKSDNRTNPSPLPWHEKRR</sequence>
<keyword evidence="3" id="KW-1185">Reference proteome</keyword>
<feature type="region of interest" description="Disordered" evidence="1">
    <location>
        <begin position="69"/>
        <end position="90"/>
    </location>
</feature>
<reference evidence="2 3" key="1">
    <citation type="submission" date="2021-06" db="EMBL/GenBank/DDBJ databases">
        <title>Caerostris darwini draft genome.</title>
        <authorList>
            <person name="Kono N."/>
            <person name="Arakawa K."/>
        </authorList>
    </citation>
    <scope>NUCLEOTIDE SEQUENCE [LARGE SCALE GENOMIC DNA]</scope>
</reference>
<organism evidence="2 3">
    <name type="scientific">Caerostris darwini</name>
    <dbReference type="NCBI Taxonomy" id="1538125"/>
    <lineage>
        <taxon>Eukaryota</taxon>
        <taxon>Metazoa</taxon>
        <taxon>Ecdysozoa</taxon>
        <taxon>Arthropoda</taxon>
        <taxon>Chelicerata</taxon>
        <taxon>Arachnida</taxon>
        <taxon>Araneae</taxon>
        <taxon>Araneomorphae</taxon>
        <taxon>Entelegynae</taxon>
        <taxon>Araneoidea</taxon>
        <taxon>Araneidae</taxon>
        <taxon>Caerostris</taxon>
    </lineage>
</organism>
<evidence type="ECO:0000313" key="2">
    <source>
        <dbReference type="EMBL" id="GIY36971.1"/>
    </source>
</evidence>
<proteinExistence type="predicted"/>
<evidence type="ECO:0000256" key="1">
    <source>
        <dbReference type="SAM" id="MobiDB-lite"/>
    </source>
</evidence>